<evidence type="ECO:0000313" key="3">
    <source>
        <dbReference type="Proteomes" id="UP000178417"/>
    </source>
</evidence>
<keyword evidence="1" id="KW-0472">Membrane</keyword>
<accession>A0A1F4SMS6</accession>
<dbReference type="Proteomes" id="UP000178417">
    <property type="component" value="Unassembled WGS sequence"/>
</dbReference>
<dbReference type="EMBL" id="MEUB01000036">
    <property type="protein sequence ID" value="OGC21741.1"/>
    <property type="molecule type" value="Genomic_DNA"/>
</dbReference>
<reference evidence="2 3" key="1">
    <citation type="journal article" date="2016" name="Nat. Commun.">
        <title>Thousands of microbial genomes shed light on interconnected biogeochemical processes in an aquifer system.</title>
        <authorList>
            <person name="Anantharaman K."/>
            <person name="Brown C.T."/>
            <person name="Hug L.A."/>
            <person name="Sharon I."/>
            <person name="Castelle C.J."/>
            <person name="Probst A.J."/>
            <person name="Thomas B.C."/>
            <person name="Singh A."/>
            <person name="Wilkins M.J."/>
            <person name="Karaoz U."/>
            <person name="Brodie E.L."/>
            <person name="Williams K.H."/>
            <person name="Hubbard S.S."/>
            <person name="Banfield J.F."/>
        </authorList>
    </citation>
    <scope>NUCLEOTIDE SEQUENCE [LARGE SCALE GENOMIC DNA]</scope>
</reference>
<sequence length="93" mass="10609">MRSAKFIIIFSIFIFTVAFFGIIPAVFLDMYRSRVAMGFGSRPSDILPVAIPVVSILIFLPFIISVLKILWTSLVSDQELREKGEYFLMQECP</sequence>
<feature type="transmembrane region" description="Helical" evidence="1">
    <location>
        <begin position="49"/>
        <end position="71"/>
    </location>
</feature>
<keyword evidence="1" id="KW-1133">Transmembrane helix</keyword>
<dbReference type="AlphaFoldDB" id="A0A1F4SMS6"/>
<evidence type="ECO:0000256" key="1">
    <source>
        <dbReference type="SAM" id="Phobius"/>
    </source>
</evidence>
<comment type="caution">
    <text evidence="2">The sequence shown here is derived from an EMBL/GenBank/DDBJ whole genome shotgun (WGS) entry which is preliminary data.</text>
</comment>
<protein>
    <recommendedName>
        <fullName evidence="4">ABC transmembrane type-1 domain-containing protein</fullName>
    </recommendedName>
</protein>
<evidence type="ECO:0008006" key="4">
    <source>
        <dbReference type="Google" id="ProtNLM"/>
    </source>
</evidence>
<feature type="transmembrane region" description="Helical" evidence="1">
    <location>
        <begin position="6"/>
        <end position="28"/>
    </location>
</feature>
<keyword evidence="1" id="KW-0812">Transmembrane</keyword>
<name>A0A1F4SMS6_UNCSA</name>
<proteinExistence type="predicted"/>
<gene>
    <name evidence="2" type="ORF">A2310_00345</name>
</gene>
<organism evidence="2 3">
    <name type="scientific">candidate division WOR-1 bacterium RIFOXYB2_FULL_37_13</name>
    <dbReference type="NCBI Taxonomy" id="1802579"/>
    <lineage>
        <taxon>Bacteria</taxon>
        <taxon>Bacillati</taxon>
        <taxon>Saganbacteria</taxon>
    </lineage>
</organism>
<evidence type="ECO:0000313" key="2">
    <source>
        <dbReference type="EMBL" id="OGC21741.1"/>
    </source>
</evidence>